<dbReference type="InterPro" id="IPR015424">
    <property type="entry name" value="PyrdxlP-dep_Trfase"/>
</dbReference>
<keyword evidence="8" id="KW-1185">Reference proteome</keyword>
<dbReference type="InterPro" id="IPR051446">
    <property type="entry name" value="HTH_trans_reg/aminotransferase"/>
</dbReference>
<evidence type="ECO:0000256" key="3">
    <source>
        <dbReference type="ARBA" id="ARBA00023015"/>
    </source>
</evidence>
<dbReference type="SMART" id="SM00345">
    <property type="entry name" value="HTH_GNTR"/>
    <property type="match status" value="1"/>
</dbReference>
<dbReference type="Pfam" id="PF00155">
    <property type="entry name" value="Aminotran_1_2"/>
    <property type="match status" value="1"/>
</dbReference>
<dbReference type="RefSeq" id="WP_153023371.1">
    <property type="nucleotide sequence ID" value="NZ_WIAO01000001.1"/>
</dbReference>
<keyword evidence="3" id="KW-0805">Transcription regulation</keyword>
<feature type="domain" description="HTH gntR-type" evidence="6">
    <location>
        <begin position="20"/>
        <end position="88"/>
    </location>
</feature>
<dbReference type="InterPro" id="IPR036390">
    <property type="entry name" value="WH_DNA-bd_sf"/>
</dbReference>
<dbReference type="GO" id="GO:0030170">
    <property type="term" value="F:pyridoxal phosphate binding"/>
    <property type="evidence" value="ECO:0007669"/>
    <property type="project" value="InterPro"/>
</dbReference>
<keyword evidence="7" id="KW-0032">Aminotransferase</keyword>
<evidence type="ECO:0000256" key="2">
    <source>
        <dbReference type="ARBA" id="ARBA00022898"/>
    </source>
</evidence>
<dbReference type="SUPFAM" id="SSF53383">
    <property type="entry name" value="PLP-dependent transferases"/>
    <property type="match status" value="1"/>
</dbReference>
<evidence type="ECO:0000313" key="8">
    <source>
        <dbReference type="Proteomes" id="UP000477750"/>
    </source>
</evidence>
<dbReference type="PROSITE" id="PS50949">
    <property type="entry name" value="HTH_GNTR"/>
    <property type="match status" value="1"/>
</dbReference>
<evidence type="ECO:0000256" key="1">
    <source>
        <dbReference type="ARBA" id="ARBA00005384"/>
    </source>
</evidence>
<dbReference type="PANTHER" id="PTHR46577:SF1">
    <property type="entry name" value="HTH-TYPE TRANSCRIPTIONAL REGULATORY PROTEIN GABR"/>
    <property type="match status" value="1"/>
</dbReference>
<dbReference type="CDD" id="cd07377">
    <property type="entry name" value="WHTH_GntR"/>
    <property type="match status" value="1"/>
</dbReference>
<comment type="caution">
    <text evidence="7">The sequence shown here is derived from an EMBL/GenBank/DDBJ whole genome shotgun (WGS) entry which is preliminary data.</text>
</comment>
<dbReference type="EMBL" id="WIAO01000001">
    <property type="protein sequence ID" value="MQM24189.1"/>
    <property type="molecule type" value="Genomic_DNA"/>
</dbReference>
<dbReference type="SUPFAM" id="SSF46785">
    <property type="entry name" value="Winged helix' DNA-binding domain"/>
    <property type="match status" value="1"/>
</dbReference>
<proteinExistence type="inferred from homology"/>
<dbReference type="Gene3D" id="3.40.640.10">
    <property type="entry name" value="Type I PLP-dependent aspartate aminotransferase-like (Major domain)"/>
    <property type="match status" value="1"/>
</dbReference>
<evidence type="ECO:0000256" key="5">
    <source>
        <dbReference type="ARBA" id="ARBA00023163"/>
    </source>
</evidence>
<dbReference type="PANTHER" id="PTHR46577">
    <property type="entry name" value="HTH-TYPE TRANSCRIPTIONAL REGULATORY PROTEIN GABR"/>
    <property type="match status" value="1"/>
</dbReference>
<dbReference type="Gene3D" id="1.10.10.10">
    <property type="entry name" value="Winged helix-like DNA-binding domain superfamily/Winged helix DNA-binding domain"/>
    <property type="match status" value="1"/>
</dbReference>
<dbReference type="GO" id="GO:0008483">
    <property type="term" value="F:transaminase activity"/>
    <property type="evidence" value="ECO:0007669"/>
    <property type="project" value="UniProtKB-KW"/>
</dbReference>
<sequence>MKEDWSALRELLLPPVSEGGQRGRRLERALREAMRDGRLPAGTRLPGTRDLGAQLGLARGTVAAAYTQLRAEGYLTARPGSGTRVADSVAAPVPAAEPDPSPPEWRFRLTPGLPSLAEFPRRAWLRAVATAAERLPDAALGYPDAAGLPQLRAELAAYLGRVRALAAGAEDLVVTHGTFDALGMVAGSLVAAGHRSIAIEDPSGTDQAELLRDRGLETVPVPVDGHGLRVDDLARTGCRAVIVTPAHQYPTGVALSAERRRELIAWARERDGLIVEDDYDAEYRYDRPAAAALQNMDPGRVVYVGSVSKTLAPAVRLGWLAAPAALRPDLVRRKWLASRGCGVFEQAGFAELLRGGGYDRHLRRTRLVYRRRRDALVEAVARHLPEAALQGLDAGLHLLLVLPEGGDDAAVARAAARSQIRVSPLSDYLHAREAPPALVLGFAGLTPARIDAAIASLAESVAQAA</sequence>
<dbReference type="Proteomes" id="UP000477750">
    <property type="component" value="Unassembled WGS sequence"/>
</dbReference>
<protein>
    <submittedName>
        <fullName evidence="7">Aminotransferase class I/II-fold pyridoxal phosphate-dependent enzyme</fullName>
    </submittedName>
</protein>
<dbReference type="InterPro" id="IPR015421">
    <property type="entry name" value="PyrdxlP-dep_Trfase_major"/>
</dbReference>
<dbReference type="InterPro" id="IPR000524">
    <property type="entry name" value="Tscrpt_reg_HTH_GntR"/>
</dbReference>
<keyword evidence="2" id="KW-0663">Pyridoxal phosphate</keyword>
<evidence type="ECO:0000313" key="7">
    <source>
        <dbReference type="EMBL" id="MQM24189.1"/>
    </source>
</evidence>
<dbReference type="InterPro" id="IPR036388">
    <property type="entry name" value="WH-like_DNA-bd_sf"/>
</dbReference>
<dbReference type="AlphaFoldDB" id="A0A6L5G349"/>
<keyword evidence="5" id="KW-0804">Transcription</keyword>
<keyword evidence="4" id="KW-0238">DNA-binding</keyword>
<dbReference type="Pfam" id="PF00392">
    <property type="entry name" value="GntR"/>
    <property type="match status" value="1"/>
</dbReference>
<dbReference type="CDD" id="cd00609">
    <property type="entry name" value="AAT_like"/>
    <property type="match status" value="1"/>
</dbReference>
<accession>A0A6L5G349</accession>
<dbReference type="GO" id="GO:0003677">
    <property type="term" value="F:DNA binding"/>
    <property type="evidence" value="ECO:0007669"/>
    <property type="project" value="UniProtKB-KW"/>
</dbReference>
<gene>
    <name evidence="7" type="ORF">GFD30_01140</name>
</gene>
<evidence type="ECO:0000259" key="6">
    <source>
        <dbReference type="PROSITE" id="PS50949"/>
    </source>
</evidence>
<organism evidence="7 8">
    <name type="scientific">Glycomyces albidus</name>
    <dbReference type="NCBI Taxonomy" id="2656774"/>
    <lineage>
        <taxon>Bacteria</taxon>
        <taxon>Bacillati</taxon>
        <taxon>Actinomycetota</taxon>
        <taxon>Actinomycetes</taxon>
        <taxon>Glycomycetales</taxon>
        <taxon>Glycomycetaceae</taxon>
        <taxon>Glycomyces</taxon>
    </lineage>
</organism>
<comment type="similarity">
    <text evidence="1">In the C-terminal section; belongs to the class-I pyridoxal-phosphate-dependent aminotransferase family.</text>
</comment>
<reference evidence="7 8" key="1">
    <citation type="submission" date="2019-10" db="EMBL/GenBank/DDBJ databases">
        <title>Glycomyces albidus sp. nov., a novel actinomycete isolated from rhizosphere soil of wheat (Triticum aestivum L.).</title>
        <authorList>
            <person name="Qian L."/>
        </authorList>
    </citation>
    <scope>NUCLEOTIDE SEQUENCE [LARGE SCALE GENOMIC DNA]</scope>
    <source>
        <strain evidence="7 8">NEAU-7082</strain>
    </source>
</reference>
<dbReference type="InterPro" id="IPR004839">
    <property type="entry name" value="Aminotransferase_I/II_large"/>
</dbReference>
<evidence type="ECO:0000256" key="4">
    <source>
        <dbReference type="ARBA" id="ARBA00023125"/>
    </source>
</evidence>
<keyword evidence="7" id="KW-0808">Transferase</keyword>
<name>A0A6L5G349_9ACTN</name>
<dbReference type="GO" id="GO:0003700">
    <property type="term" value="F:DNA-binding transcription factor activity"/>
    <property type="evidence" value="ECO:0007669"/>
    <property type="project" value="InterPro"/>
</dbReference>